<feature type="region of interest" description="Disordered" evidence="4">
    <location>
        <begin position="1"/>
        <end position="25"/>
    </location>
</feature>
<evidence type="ECO:0000313" key="7">
    <source>
        <dbReference type="Proteomes" id="UP000199155"/>
    </source>
</evidence>
<organism evidence="6 7">
    <name type="scientific">Streptomyces indicus</name>
    <dbReference type="NCBI Taxonomy" id="417292"/>
    <lineage>
        <taxon>Bacteria</taxon>
        <taxon>Bacillati</taxon>
        <taxon>Actinomycetota</taxon>
        <taxon>Actinomycetes</taxon>
        <taxon>Kitasatosporales</taxon>
        <taxon>Streptomycetaceae</taxon>
        <taxon>Streptomyces</taxon>
    </lineage>
</organism>
<keyword evidence="2 6" id="KW-0238">DNA-binding</keyword>
<dbReference type="Gene3D" id="1.10.10.10">
    <property type="entry name" value="Winged helix-like DNA-binding domain superfamily/Winged helix DNA-binding domain"/>
    <property type="match status" value="1"/>
</dbReference>
<dbReference type="Proteomes" id="UP000199155">
    <property type="component" value="Unassembled WGS sequence"/>
</dbReference>
<evidence type="ECO:0000256" key="2">
    <source>
        <dbReference type="ARBA" id="ARBA00023125"/>
    </source>
</evidence>
<keyword evidence="1" id="KW-0805">Transcription regulation</keyword>
<evidence type="ECO:0000313" key="6">
    <source>
        <dbReference type="EMBL" id="SDJ38348.1"/>
    </source>
</evidence>
<evidence type="ECO:0000256" key="1">
    <source>
        <dbReference type="ARBA" id="ARBA00023015"/>
    </source>
</evidence>
<dbReference type="GO" id="GO:0003677">
    <property type="term" value="F:DNA binding"/>
    <property type="evidence" value="ECO:0007669"/>
    <property type="project" value="UniProtKB-KW"/>
</dbReference>
<dbReference type="PROSITE" id="PS51118">
    <property type="entry name" value="HTH_HXLR"/>
    <property type="match status" value="1"/>
</dbReference>
<dbReference type="PANTHER" id="PTHR33204:SF39">
    <property type="entry name" value="TRANSCRIPTIONAL REGULATORY PROTEIN"/>
    <property type="match status" value="1"/>
</dbReference>
<accession>A0A1G8T9Z8</accession>
<keyword evidence="3" id="KW-0804">Transcription</keyword>
<dbReference type="InterPro" id="IPR002577">
    <property type="entry name" value="HTH_HxlR"/>
</dbReference>
<dbReference type="Pfam" id="PF01638">
    <property type="entry name" value="HxlR"/>
    <property type="match status" value="1"/>
</dbReference>
<evidence type="ECO:0000256" key="4">
    <source>
        <dbReference type="SAM" id="MobiDB-lite"/>
    </source>
</evidence>
<evidence type="ECO:0000256" key="3">
    <source>
        <dbReference type="ARBA" id="ARBA00023163"/>
    </source>
</evidence>
<protein>
    <submittedName>
        <fullName evidence="6">DNA-binding transcriptional regulator, HxlR family</fullName>
    </submittedName>
</protein>
<evidence type="ECO:0000259" key="5">
    <source>
        <dbReference type="PROSITE" id="PS51118"/>
    </source>
</evidence>
<dbReference type="InterPro" id="IPR036388">
    <property type="entry name" value="WH-like_DNA-bd_sf"/>
</dbReference>
<dbReference type="EMBL" id="FNFF01000001">
    <property type="protein sequence ID" value="SDJ38348.1"/>
    <property type="molecule type" value="Genomic_DNA"/>
</dbReference>
<dbReference type="AlphaFoldDB" id="A0A1G8T9Z8"/>
<feature type="domain" description="HTH hxlR-type" evidence="5">
    <location>
        <begin position="29"/>
        <end position="135"/>
    </location>
</feature>
<sequence>MSESGSGGASQQAGPGGTSQPGTPYAHTCMIRGDGGRSIRAVLDRICDKWTLLIVATLEEKRMRFGELQQHVPGISQRMLTLTLRNLTRDGLVSRTAYAEVPPRVEYALTPLGRSLIPPALALAAWAVENNARILESRAAHEEAGRKGAGPADPAPAA</sequence>
<dbReference type="PANTHER" id="PTHR33204">
    <property type="entry name" value="TRANSCRIPTIONAL REGULATOR, MARR FAMILY"/>
    <property type="match status" value="1"/>
</dbReference>
<feature type="compositionally biased region" description="Gly residues" evidence="4">
    <location>
        <begin position="1"/>
        <end position="19"/>
    </location>
</feature>
<dbReference type="InterPro" id="IPR036390">
    <property type="entry name" value="WH_DNA-bd_sf"/>
</dbReference>
<dbReference type="STRING" id="417292.SAMN05421806_101140"/>
<name>A0A1G8T9Z8_9ACTN</name>
<keyword evidence="7" id="KW-1185">Reference proteome</keyword>
<proteinExistence type="predicted"/>
<dbReference type="SUPFAM" id="SSF46785">
    <property type="entry name" value="Winged helix' DNA-binding domain"/>
    <property type="match status" value="1"/>
</dbReference>
<reference evidence="6 7" key="1">
    <citation type="submission" date="2016-10" db="EMBL/GenBank/DDBJ databases">
        <authorList>
            <person name="de Groot N.N."/>
        </authorList>
    </citation>
    <scope>NUCLEOTIDE SEQUENCE [LARGE SCALE GENOMIC DNA]</scope>
    <source>
        <strain evidence="6 7">CGMCC 4.5727</strain>
    </source>
</reference>
<gene>
    <name evidence="6" type="ORF">SAMN05421806_101140</name>
</gene>
<dbReference type="OrthoDB" id="370168at2"/>